<sequence>MSETSETPTVRHSTATAPVAAEAAAAYRAPRVFQLAAWVAIVAGIVFIVAVIFFTGFILGHRGGHHGHHHHKHHHAMVHHRGPGGPGNFGGPGAPGGQGGQGGQNGPGATTAPPSTSGVRPSGMAPGQLPASVFHSAAATGQVPSIIVLTN</sequence>
<accession>A0A1A2ZAS6</accession>
<comment type="caution">
    <text evidence="3">The sequence shown here is derived from an EMBL/GenBank/DDBJ whole genome shotgun (WGS) entry which is preliminary data.</text>
</comment>
<feature type="region of interest" description="Disordered" evidence="1">
    <location>
        <begin position="64"/>
        <end position="126"/>
    </location>
</feature>
<dbReference type="EMBL" id="LZKI01000010">
    <property type="protein sequence ID" value="OBI46567.1"/>
    <property type="molecule type" value="Genomic_DNA"/>
</dbReference>
<evidence type="ECO:0000256" key="2">
    <source>
        <dbReference type="SAM" id="Phobius"/>
    </source>
</evidence>
<name>A0A1A2ZAS6_9MYCO</name>
<keyword evidence="2" id="KW-0812">Transmembrane</keyword>
<dbReference type="AlphaFoldDB" id="A0A1A2ZAS6"/>
<feature type="compositionally biased region" description="Basic residues" evidence="1">
    <location>
        <begin position="64"/>
        <end position="82"/>
    </location>
</feature>
<feature type="transmembrane region" description="Helical" evidence="2">
    <location>
        <begin position="35"/>
        <end position="59"/>
    </location>
</feature>
<evidence type="ECO:0000313" key="3">
    <source>
        <dbReference type="EMBL" id="OBI46567.1"/>
    </source>
</evidence>
<keyword evidence="2" id="KW-0472">Membrane</keyword>
<protein>
    <recommendedName>
        <fullName evidence="5">Proline rich protein</fullName>
    </recommendedName>
</protein>
<organism evidence="3 4">
    <name type="scientific">Mycobacterium colombiense</name>
    <dbReference type="NCBI Taxonomy" id="339268"/>
    <lineage>
        <taxon>Bacteria</taxon>
        <taxon>Bacillati</taxon>
        <taxon>Actinomycetota</taxon>
        <taxon>Actinomycetes</taxon>
        <taxon>Mycobacteriales</taxon>
        <taxon>Mycobacteriaceae</taxon>
        <taxon>Mycobacterium</taxon>
        <taxon>Mycobacterium avium complex (MAC)</taxon>
    </lineage>
</organism>
<dbReference type="Proteomes" id="UP000091846">
    <property type="component" value="Unassembled WGS sequence"/>
</dbReference>
<evidence type="ECO:0000313" key="4">
    <source>
        <dbReference type="Proteomes" id="UP000091846"/>
    </source>
</evidence>
<dbReference type="OrthoDB" id="4753902at2"/>
<evidence type="ECO:0000256" key="1">
    <source>
        <dbReference type="SAM" id="MobiDB-lite"/>
    </source>
</evidence>
<evidence type="ECO:0008006" key="5">
    <source>
        <dbReference type="Google" id="ProtNLM"/>
    </source>
</evidence>
<proteinExistence type="predicted"/>
<feature type="compositionally biased region" description="Gly residues" evidence="1">
    <location>
        <begin position="83"/>
        <end position="106"/>
    </location>
</feature>
<keyword evidence="2" id="KW-1133">Transmembrane helix</keyword>
<reference evidence="3 4" key="1">
    <citation type="submission" date="2016-06" db="EMBL/GenBank/DDBJ databases">
        <authorList>
            <person name="Kjaerup R.B."/>
            <person name="Dalgaard T.S."/>
            <person name="Juul-Madsen H.R."/>
        </authorList>
    </citation>
    <scope>NUCLEOTIDE SEQUENCE [LARGE SCALE GENOMIC DNA]</scope>
    <source>
        <strain evidence="3 4">E1334</strain>
    </source>
</reference>
<gene>
    <name evidence="3" type="ORF">A5708_13085</name>
</gene>